<evidence type="ECO:0000256" key="7">
    <source>
        <dbReference type="SAM" id="Phobius"/>
    </source>
</evidence>
<keyword evidence="7" id="KW-0472">Membrane</keyword>
<dbReference type="PANTHER" id="PTHR24304">
    <property type="entry name" value="CYTOCHROME P450 FAMILY 7"/>
    <property type="match status" value="1"/>
</dbReference>
<name>A0A4S4M6K3_9APHY</name>
<dbReference type="AlphaFoldDB" id="A0A4S4M6K3"/>
<dbReference type="EMBL" id="SGPM01000477">
    <property type="protein sequence ID" value="THH20769.1"/>
    <property type="molecule type" value="Genomic_DNA"/>
</dbReference>
<dbReference type="GO" id="GO:0005506">
    <property type="term" value="F:iron ion binding"/>
    <property type="evidence" value="ECO:0007669"/>
    <property type="project" value="InterPro"/>
</dbReference>
<gene>
    <name evidence="8" type="ORF">EUX98_g8517</name>
</gene>
<feature type="transmembrane region" description="Helical" evidence="7">
    <location>
        <begin position="6"/>
        <end position="26"/>
    </location>
</feature>
<dbReference type="Gene3D" id="1.10.630.10">
    <property type="entry name" value="Cytochrome P450"/>
    <property type="match status" value="1"/>
</dbReference>
<dbReference type="PRINTS" id="PR00465">
    <property type="entry name" value="EP450IV"/>
</dbReference>
<evidence type="ECO:0000256" key="1">
    <source>
        <dbReference type="ARBA" id="ARBA00001971"/>
    </source>
</evidence>
<comment type="caution">
    <text evidence="8">The sequence shown here is derived from an EMBL/GenBank/DDBJ whole genome shotgun (WGS) entry which is preliminary data.</text>
</comment>
<dbReference type="Pfam" id="PF00067">
    <property type="entry name" value="p450"/>
    <property type="match status" value="1"/>
</dbReference>
<reference evidence="8 9" key="1">
    <citation type="submission" date="2019-02" db="EMBL/GenBank/DDBJ databases">
        <title>Genome sequencing of the rare red list fungi Antrodiella citrinella (Flaviporus citrinellus).</title>
        <authorList>
            <person name="Buettner E."/>
            <person name="Kellner H."/>
        </authorList>
    </citation>
    <scope>NUCLEOTIDE SEQUENCE [LARGE SCALE GENOMIC DNA]</scope>
    <source>
        <strain evidence="8 9">DSM 108506</strain>
    </source>
</reference>
<dbReference type="InterPro" id="IPR050529">
    <property type="entry name" value="CYP450_sterol_14alpha_dmase"/>
</dbReference>
<sequence>MDFARAYPLVTSIALVCLAIVLLTSVGRKERPAPMVNYWLPWIGSAIALGRDPDAFFEAAKQECGPVFRVKAVGKDVTYVTSSEQIQIVYRDTESFISPAAYCATGKALYGTSYPAEQTMKKFQKFDSVFHIIAAGCPLWLLPSARSGWNALIAANAKHVRSLRQSKEKLTDFMSMVLDEGEKHAWSDKTIANILAISVWATESNTTWAIYWTVAFLLQHCTAQEAVLAELNTARATWVASHPDTPLSQENFSDFMQDSSDLFPLLTSSIQESVRLRSSSFSVRRVGAPIEFAGYHHEMGDRIICNTRAVHMDEALYETPTEYIFDRFTEAGKKRASELGKSASPPFLPFGGGVSVCEGRYVSSLRSHSASSFF</sequence>
<keyword evidence="4 6" id="KW-0479">Metal-binding</keyword>
<feature type="binding site" description="axial binding residue" evidence="6">
    <location>
        <position position="357"/>
    </location>
    <ligand>
        <name>heme</name>
        <dbReference type="ChEBI" id="CHEBI:30413"/>
    </ligand>
    <ligandPart>
        <name>Fe</name>
        <dbReference type="ChEBI" id="CHEBI:18248"/>
    </ligandPart>
</feature>
<dbReference type="Proteomes" id="UP000308730">
    <property type="component" value="Unassembled WGS sequence"/>
</dbReference>
<organism evidence="8 9">
    <name type="scientific">Antrodiella citrinella</name>
    <dbReference type="NCBI Taxonomy" id="2447956"/>
    <lineage>
        <taxon>Eukaryota</taxon>
        <taxon>Fungi</taxon>
        <taxon>Dikarya</taxon>
        <taxon>Basidiomycota</taxon>
        <taxon>Agaricomycotina</taxon>
        <taxon>Agaricomycetes</taxon>
        <taxon>Polyporales</taxon>
        <taxon>Steccherinaceae</taxon>
        <taxon>Antrodiella</taxon>
    </lineage>
</organism>
<comment type="cofactor">
    <cofactor evidence="1 6">
        <name>heme</name>
        <dbReference type="ChEBI" id="CHEBI:30413"/>
    </cofactor>
</comment>
<evidence type="ECO:0000256" key="5">
    <source>
        <dbReference type="ARBA" id="ARBA00023004"/>
    </source>
</evidence>
<evidence type="ECO:0000256" key="2">
    <source>
        <dbReference type="ARBA" id="ARBA00010617"/>
    </source>
</evidence>
<dbReference type="InterPro" id="IPR002403">
    <property type="entry name" value="Cyt_P450_E_grp-IV"/>
</dbReference>
<dbReference type="OrthoDB" id="3366823at2759"/>
<evidence type="ECO:0000313" key="8">
    <source>
        <dbReference type="EMBL" id="THH20769.1"/>
    </source>
</evidence>
<dbReference type="InterPro" id="IPR036396">
    <property type="entry name" value="Cyt_P450_sf"/>
</dbReference>
<dbReference type="SUPFAM" id="SSF48264">
    <property type="entry name" value="Cytochrome P450"/>
    <property type="match status" value="1"/>
</dbReference>
<keyword evidence="3 6" id="KW-0349">Heme</keyword>
<evidence type="ECO:0000256" key="6">
    <source>
        <dbReference type="PIRSR" id="PIRSR602403-1"/>
    </source>
</evidence>
<evidence type="ECO:0000256" key="4">
    <source>
        <dbReference type="ARBA" id="ARBA00022723"/>
    </source>
</evidence>
<accession>A0A4S4M6K3</accession>
<comment type="similarity">
    <text evidence="2">Belongs to the cytochrome P450 family.</text>
</comment>
<evidence type="ECO:0000313" key="9">
    <source>
        <dbReference type="Proteomes" id="UP000308730"/>
    </source>
</evidence>
<protein>
    <recommendedName>
        <fullName evidence="10">Cytochrome P450</fullName>
    </recommendedName>
</protein>
<dbReference type="PANTHER" id="PTHR24304:SF4">
    <property type="entry name" value="CYTOCHROME P450"/>
    <property type="match status" value="1"/>
</dbReference>
<dbReference type="GO" id="GO:0020037">
    <property type="term" value="F:heme binding"/>
    <property type="evidence" value="ECO:0007669"/>
    <property type="project" value="InterPro"/>
</dbReference>
<keyword evidence="5 6" id="KW-0408">Iron</keyword>
<keyword evidence="7" id="KW-1133">Transmembrane helix</keyword>
<dbReference type="GO" id="GO:0016705">
    <property type="term" value="F:oxidoreductase activity, acting on paired donors, with incorporation or reduction of molecular oxygen"/>
    <property type="evidence" value="ECO:0007669"/>
    <property type="project" value="InterPro"/>
</dbReference>
<keyword evidence="7" id="KW-0812">Transmembrane</keyword>
<keyword evidence="9" id="KW-1185">Reference proteome</keyword>
<proteinExistence type="inferred from homology"/>
<dbReference type="GO" id="GO:0008395">
    <property type="term" value="F:steroid hydroxylase activity"/>
    <property type="evidence" value="ECO:0007669"/>
    <property type="project" value="TreeGrafter"/>
</dbReference>
<evidence type="ECO:0008006" key="10">
    <source>
        <dbReference type="Google" id="ProtNLM"/>
    </source>
</evidence>
<evidence type="ECO:0000256" key="3">
    <source>
        <dbReference type="ARBA" id="ARBA00022617"/>
    </source>
</evidence>
<dbReference type="InterPro" id="IPR001128">
    <property type="entry name" value="Cyt_P450"/>
</dbReference>